<feature type="region of interest" description="Disordered" evidence="23">
    <location>
        <begin position="90"/>
        <end position="109"/>
    </location>
</feature>
<dbReference type="OrthoDB" id="194443at2759"/>
<comment type="catalytic activity">
    <reaction evidence="17">
        <text>a 5'-end (N(7)-methyl 5'-triphosphoguanosine)-ribonucleoside in snRNA + S-adenosyl-L-methionine = a 5'-end (N(2),N(7)-dimethyl 5'-triphosphoguanosine)-ribonucleoside in snRNA + S-adenosyl-L-homocysteine + H(+)</text>
        <dbReference type="Rhea" id="RHEA:78471"/>
        <dbReference type="Rhea" id="RHEA-COMP:19085"/>
        <dbReference type="Rhea" id="RHEA-COMP:19087"/>
        <dbReference type="ChEBI" id="CHEBI:15378"/>
        <dbReference type="ChEBI" id="CHEBI:57856"/>
        <dbReference type="ChEBI" id="CHEBI:59789"/>
        <dbReference type="ChEBI" id="CHEBI:156461"/>
        <dbReference type="ChEBI" id="CHEBI:172880"/>
    </reaction>
    <physiologicalReaction direction="left-to-right" evidence="17">
        <dbReference type="Rhea" id="RHEA:78472"/>
    </physiologicalReaction>
</comment>
<evidence type="ECO:0000256" key="4">
    <source>
        <dbReference type="ARBA" id="ARBA00018517"/>
    </source>
</evidence>
<evidence type="ECO:0000256" key="5">
    <source>
        <dbReference type="ARBA" id="ARBA00022490"/>
    </source>
</evidence>
<comment type="similarity">
    <text evidence="13">Belongs to the methyltransferase superfamily. Trimethylguanosine synthase family.</text>
</comment>
<dbReference type="InterPro" id="IPR019012">
    <property type="entry name" value="RNA_cap_Gua-N2-MeTrfase"/>
</dbReference>
<feature type="region of interest" description="Disordered" evidence="23">
    <location>
        <begin position="291"/>
        <end position="317"/>
    </location>
</feature>
<evidence type="ECO:0000256" key="16">
    <source>
        <dbReference type="ARBA" id="ARBA00048763"/>
    </source>
</evidence>
<dbReference type="SUPFAM" id="SSF53335">
    <property type="entry name" value="S-adenosyl-L-methionine-dependent methyltransferases"/>
    <property type="match status" value="1"/>
</dbReference>
<evidence type="ECO:0000256" key="20">
    <source>
        <dbReference type="ARBA" id="ARBA00064494"/>
    </source>
</evidence>
<keyword evidence="9" id="KW-0949">S-adenosyl-L-methionine</keyword>
<comment type="catalytic activity">
    <reaction evidence="15">
        <text>a 5'-end (N(7)-methyl 5'-triphosphoguanosine)-ribonucleoside in snoRNA + S-adenosyl-L-methionine = a 5'-end (N(2),N(7)-dimethyl 5'-triphosphoguanosine)-ribonucleoside in snoRNA + S-adenosyl-L-homocysteine + H(+)</text>
        <dbReference type="Rhea" id="RHEA:78475"/>
        <dbReference type="Rhea" id="RHEA-COMP:19086"/>
        <dbReference type="Rhea" id="RHEA-COMP:19088"/>
        <dbReference type="ChEBI" id="CHEBI:15378"/>
        <dbReference type="ChEBI" id="CHEBI:57856"/>
        <dbReference type="ChEBI" id="CHEBI:59789"/>
        <dbReference type="ChEBI" id="CHEBI:156461"/>
        <dbReference type="ChEBI" id="CHEBI:172880"/>
    </reaction>
    <physiologicalReaction direction="left-to-right" evidence="15">
        <dbReference type="Rhea" id="RHEA:78476"/>
    </physiologicalReaction>
</comment>
<evidence type="ECO:0000256" key="10">
    <source>
        <dbReference type="ARBA" id="ARBA00023015"/>
    </source>
</evidence>
<evidence type="ECO:0000256" key="21">
    <source>
        <dbReference type="ARBA" id="ARBA00079339"/>
    </source>
</evidence>
<evidence type="ECO:0000256" key="11">
    <source>
        <dbReference type="ARBA" id="ARBA00023163"/>
    </source>
</evidence>
<comment type="caution">
    <text evidence="24">The sequence shown here is derived from an EMBL/GenBank/DDBJ whole genome shotgun (WGS) entry which is preliminary data.</text>
</comment>
<evidence type="ECO:0000256" key="1">
    <source>
        <dbReference type="ARBA" id="ARBA00004408"/>
    </source>
</evidence>
<sequence>MVEETCANDYAYPWYPIGTFEAKFAKDRSATSVILSRVFIKDYDLVSKSRFSEKQENERLKIDTEAMENELNDMEIKDEKTLSPTDPIVKKFTARTDTSSGKSRNKNSRKNKKIDGVYKNFDEYWHAAGDFLSYSAWHADYQGEMAEAESKKLKRAIEDIDPIYVLEEHRDIAENPRFKGLTVEERKASGDCGLTAELYSKHYEIVRKLASEDFDAYTRNLIKRRTQLFLQKVEKLGFVAGYSPDNEENNEGNTEKEKKEIENKNDEIFDDLEYNIDEQFAKPLHSFFRKDEDPEVLPPTSSSSNKPPASGEVSFDFDPEKEPHLIASRAREFYANDPQIRKYLNQKYRLFSRLDEGIIMDREGWFSVTPEKIAEHIADRMVRDGRSLIVDAFTGVGGNAIQFALRGAYVIAIDLDPVRLKCARHNAKVYGVDEYISFICADYFNVAATWAKNPEHAPKIDAVFLSPPWGGPSYLKQTSFDLGEDCCPNGIDIFDATMKITRNIAYFLPRHTKMNQLIDQCRKIKSKMEVEQSSLNSKIKTMTVYFGELAV</sequence>
<dbReference type="GO" id="GO:0071164">
    <property type="term" value="F:RNA cap trimethylguanosine synthase activity"/>
    <property type="evidence" value="ECO:0007669"/>
    <property type="project" value="TreeGrafter"/>
</dbReference>
<keyword evidence="12" id="KW-0539">Nucleus</keyword>
<comment type="catalytic activity">
    <reaction evidence="16">
        <text>a 5'-end (N(2),N(7)-dimethyl 5'-triphosphoguanosine)-ribonucleoside in snRNA + S-adenosyl-L-methionine = a 5'-end (N(2),N(2),N(7)-trimethyl 5'-triphosphoguanosine)-ribonucleoside in snRNA + S-adenosyl-L-homocysteine + H(+)</text>
        <dbReference type="Rhea" id="RHEA:78479"/>
        <dbReference type="Rhea" id="RHEA-COMP:19087"/>
        <dbReference type="Rhea" id="RHEA-COMP:19089"/>
        <dbReference type="ChEBI" id="CHEBI:15378"/>
        <dbReference type="ChEBI" id="CHEBI:57856"/>
        <dbReference type="ChEBI" id="CHEBI:59789"/>
        <dbReference type="ChEBI" id="CHEBI:167623"/>
        <dbReference type="ChEBI" id="CHEBI:172880"/>
    </reaction>
    <physiologicalReaction direction="left-to-right" evidence="16">
        <dbReference type="Rhea" id="RHEA:78480"/>
    </physiologicalReaction>
</comment>
<keyword evidence="25" id="KW-1185">Reference proteome</keyword>
<keyword evidence="8" id="KW-0808">Transferase</keyword>
<keyword evidence="6" id="KW-0597">Phosphoprotein</keyword>
<protein>
    <recommendedName>
        <fullName evidence="4">Trimethylguanosine synthase</fullName>
    </recommendedName>
    <alternativeName>
        <fullName evidence="18">Cap-specific guanine-N(2) methyltransferase</fullName>
    </alternativeName>
    <alternativeName>
        <fullName evidence="21">Nuclear receptor coactivator 6-interacting protein</fullName>
    </alternativeName>
    <alternativeName>
        <fullName evidence="22">PRIP-interacting protein with methyltransferase motif</fullName>
    </alternativeName>
</protein>
<comment type="catalytic activity">
    <reaction evidence="14">
        <text>a 5'-end (N(2),N(7)-dimethyl 5'-triphosphoguanosine)-ribonucleoside in snoRNA + S-adenosyl-L-methionine = a 5'-end (N(2),N(2),N(7)-trimethyl 5'-triphosphoguanosine)-ribonucleoside in snoRNA + S-adenosyl-L-homocysteine + H(+)</text>
        <dbReference type="Rhea" id="RHEA:78507"/>
        <dbReference type="Rhea" id="RHEA-COMP:19088"/>
        <dbReference type="Rhea" id="RHEA-COMP:19090"/>
        <dbReference type="ChEBI" id="CHEBI:15378"/>
        <dbReference type="ChEBI" id="CHEBI:57856"/>
        <dbReference type="ChEBI" id="CHEBI:59789"/>
        <dbReference type="ChEBI" id="CHEBI:167623"/>
        <dbReference type="ChEBI" id="CHEBI:172880"/>
    </reaction>
    <physiologicalReaction direction="left-to-right" evidence="14">
        <dbReference type="Rhea" id="RHEA:78508"/>
    </physiologicalReaction>
</comment>
<evidence type="ECO:0000256" key="3">
    <source>
        <dbReference type="ARBA" id="ARBA00004604"/>
    </source>
</evidence>
<dbReference type="AlphaFoldDB" id="A0A8S1F2T0"/>
<dbReference type="FunFam" id="3.40.50.150:FF:000066">
    <property type="entry name" value="Trimethylguanosine synthase 1"/>
    <property type="match status" value="1"/>
</dbReference>
<comment type="subcellular location">
    <subcellularLocation>
        <location evidence="2">Cytoplasm</location>
    </subcellularLocation>
    <subcellularLocation>
        <location evidence="1">Nucleus</location>
        <location evidence="1">Cajal body</location>
    </subcellularLocation>
    <subcellularLocation>
        <location evidence="3">Nucleus</location>
        <location evidence="3">Nucleolus</location>
    </subcellularLocation>
</comment>
<dbReference type="Pfam" id="PF09445">
    <property type="entry name" value="Methyltransf_15"/>
    <property type="match status" value="1"/>
</dbReference>
<keyword evidence="11" id="KW-0804">Transcription</keyword>
<evidence type="ECO:0000256" key="2">
    <source>
        <dbReference type="ARBA" id="ARBA00004496"/>
    </source>
</evidence>
<dbReference type="PANTHER" id="PTHR14741">
    <property type="entry name" value="S-ADENOSYLMETHIONINE-DEPENDENT METHYLTRANSFERASE RELATED"/>
    <property type="match status" value="1"/>
</dbReference>
<reference evidence="24 25" key="1">
    <citation type="submission" date="2020-04" db="EMBL/GenBank/DDBJ databases">
        <authorList>
            <person name="Laetsch R D."/>
            <person name="Stevens L."/>
            <person name="Kumar S."/>
            <person name="Blaxter L. M."/>
        </authorList>
    </citation>
    <scope>NUCLEOTIDE SEQUENCE [LARGE SCALE GENOMIC DNA]</scope>
</reference>
<evidence type="ECO:0000256" key="17">
    <source>
        <dbReference type="ARBA" id="ARBA00049075"/>
    </source>
</evidence>
<evidence type="ECO:0000256" key="19">
    <source>
        <dbReference type="ARBA" id="ARBA00057179"/>
    </source>
</evidence>
<dbReference type="CDD" id="cd02440">
    <property type="entry name" value="AdoMet_MTases"/>
    <property type="match status" value="1"/>
</dbReference>
<evidence type="ECO:0000256" key="9">
    <source>
        <dbReference type="ARBA" id="ARBA00022691"/>
    </source>
</evidence>
<dbReference type="Proteomes" id="UP000494206">
    <property type="component" value="Unassembled WGS sequence"/>
</dbReference>
<evidence type="ECO:0000256" key="23">
    <source>
        <dbReference type="SAM" id="MobiDB-lite"/>
    </source>
</evidence>
<dbReference type="GO" id="GO:0015030">
    <property type="term" value="C:Cajal body"/>
    <property type="evidence" value="ECO:0007669"/>
    <property type="project" value="UniProtKB-SubCell"/>
</dbReference>
<evidence type="ECO:0000313" key="25">
    <source>
        <dbReference type="Proteomes" id="UP000494206"/>
    </source>
</evidence>
<dbReference type="EMBL" id="CADEPM010000006">
    <property type="protein sequence ID" value="CAB3407868.1"/>
    <property type="molecule type" value="Genomic_DNA"/>
</dbReference>
<evidence type="ECO:0000256" key="15">
    <source>
        <dbReference type="ARBA" id="ARBA00048740"/>
    </source>
</evidence>
<evidence type="ECO:0000256" key="14">
    <source>
        <dbReference type="ARBA" id="ARBA00047418"/>
    </source>
</evidence>
<evidence type="ECO:0000256" key="22">
    <source>
        <dbReference type="ARBA" id="ARBA00081504"/>
    </source>
</evidence>
<evidence type="ECO:0000256" key="18">
    <source>
        <dbReference type="ARBA" id="ARBA00049790"/>
    </source>
</evidence>
<name>A0A8S1F2T0_9PELO</name>
<comment type="function">
    <text evidence="19">Catalyzes the 2 serial methylation steps for the conversion of the 7-monomethylguanosine (m(7)G) caps of snRNAs and snoRNAs to a 2,2,7-trimethylguanosine (m(2,2,7)G) cap structure. The enzyme is specific for guanine, and N7 methylation must precede N2 methylation. Hypermethylation of the m7G cap of U snRNAs leads to their concentration in nuclear foci, their colocalization with coilin and the formation of canonical Cajal bodies (CBs). Plays a role in transcriptional regulation.</text>
</comment>
<evidence type="ECO:0000256" key="8">
    <source>
        <dbReference type="ARBA" id="ARBA00022679"/>
    </source>
</evidence>
<evidence type="ECO:0000313" key="24">
    <source>
        <dbReference type="EMBL" id="CAB3407868.1"/>
    </source>
</evidence>
<dbReference type="InterPro" id="IPR029063">
    <property type="entry name" value="SAM-dependent_MTases_sf"/>
</dbReference>
<proteinExistence type="inferred from homology"/>
<keyword evidence="7" id="KW-0489">Methyltransferase</keyword>
<organism evidence="24 25">
    <name type="scientific">Caenorhabditis bovis</name>
    <dbReference type="NCBI Taxonomy" id="2654633"/>
    <lineage>
        <taxon>Eukaryota</taxon>
        <taxon>Metazoa</taxon>
        <taxon>Ecdysozoa</taxon>
        <taxon>Nematoda</taxon>
        <taxon>Chromadorea</taxon>
        <taxon>Rhabditida</taxon>
        <taxon>Rhabditina</taxon>
        <taxon>Rhabditomorpha</taxon>
        <taxon>Rhabditoidea</taxon>
        <taxon>Rhabditidae</taxon>
        <taxon>Peloderinae</taxon>
        <taxon>Caenorhabditis</taxon>
    </lineage>
</organism>
<evidence type="ECO:0000256" key="13">
    <source>
        <dbReference type="ARBA" id="ARBA00025783"/>
    </source>
</evidence>
<evidence type="ECO:0000256" key="12">
    <source>
        <dbReference type="ARBA" id="ARBA00023242"/>
    </source>
</evidence>
<dbReference type="Gene3D" id="3.40.50.150">
    <property type="entry name" value="Vaccinia Virus protein VP39"/>
    <property type="match status" value="1"/>
</dbReference>
<dbReference type="GO" id="GO:0005730">
    <property type="term" value="C:nucleolus"/>
    <property type="evidence" value="ECO:0007669"/>
    <property type="project" value="UniProtKB-SubCell"/>
</dbReference>
<accession>A0A8S1F2T0</accession>
<evidence type="ECO:0000256" key="6">
    <source>
        <dbReference type="ARBA" id="ARBA00022553"/>
    </source>
</evidence>
<keyword evidence="5" id="KW-0963">Cytoplasm</keyword>
<evidence type="ECO:0000256" key="7">
    <source>
        <dbReference type="ARBA" id="ARBA00022603"/>
    </source>
</evidence>
<comment type="subunit">
    <text evidence="20">May form homooligomers. Interacts with CREBBP/CBP, EED/WAIT1, EP300/P300, NCOA6/PRIP, PPARBP/PBP and SMN.</text>
</comment>
<dbReference type="GO" id="GO:0005737">
    <property type="term" value="C:cytoplasm"/>
    <property type="evidence" value="ECO:0007669"/>
    <property type="project" value="UniProtKB-SubCell"/>
</dbReference>
<keyword evidence="10" id="KW-0805">Transcription regulation</keyword>
<gene>
    <name evidence="24" type="ORF">CBOVIS_LOCUS9723</name>
</gene>
<dbReference type="PANTHER" id="PTHR14741:SF32">
    <property type="entry name" value="TRIMETHYLGUANOSINE SYNTHASE"/>
    <property type="match status" value="1"/>
</dbReference>